<name>A0A0M3I2C4_ASCLU</name>
<protein>
    <submittedName>
        <fullName evidence="2">Ovule protein</fullName>
    </submittedName>
</protein>
<dbReference type="WBParaSite" id="ALUE_0001061901-mRNA-1">
    <property type="protein sequence ID" value="ALUE_0001061901-mRNA-1"/>
    <property type="gene ID" value="ALUE_0001061901"/>
</dbReference>
<reference evidence="2" key="1">
    <citation type="submission" date="2017-02" db="UniProtKB">
        <authorList>
            <consortium name="WormBaseParasite"/>
        </authorList>
    </citation>
    <scope>IDENTIFICATION</scope>
</reference>
<organism evidence="1 2">
    <name type="scientific">Ascaris lumbricoides</name>
    <name type="common">Giant roundworm</name>
    <dbReference type="NCBI Taxonomy" id="6252"/>
    <lineage>
        <taxon>Eukaryota</taxon>
        <taxon>Metazoa</taxon>
        <taxon>Ecdysozoa</taxon>
        <taxon>Nematoda</taxon>
        <taxon>Chromadorea</taxon>
        <taxon>Rhabditida</taxon>
        <taxon>Spirurina</taxon>
        <taxon>Ascaridomorpha</taxon>
        <taxon>Ascaridoidea</taxon>
        <taxon>Ascarididae</taxon>
        <taxon>Ascaris</taxon>
    </lineage>
</organism>
<evidence type="ECO:0000313" key="1">
    <source>
        <dbReference type="Proteomes" id="UP000036681"/>
    </source>
</evidence>
<evidence type="ECO:0000313" key="2">
    <source>
        <dbReference type="WBParaSite" id="ALUE_0001061901-mRNA-1"/>
    </source>
</evidence>
<accession>A0A0M3I2C4</accession>
<keyword evidence="1" id="KW-1185">Reference proteome</keyword>
<proteinExistence type="predicted"/>
<dbReference type="AlphaFoldDB" id="A0A0M3I2C4"/>
<dbReference type="Proteomes" id="UP000036681">
    <property type="component" value="Unplaced"/>
</dbReference>
<sequence>MLVSPASKESFPSYGGTYIWTIFKARVLLSYSINPAALEIPTLNQMHSVVPYYKSNSSHSSTALKCLTEEGLVACVPPCYVLFTLSRLTDTNDVTFYF</sequence>